<gene>
    <name evidence="2" type="ORF">OC842_007412</name>
</gene>
<evidence type="ECO:0000313" key="2">
    <source>
        <dbReference type="EMBL" id="KAK0519561.1"/>
    </source>
</evidence>
<evidence type="ECO:0000256" key="1">
    <source>
        <dbReference type="SAM" id="MobiDB-lite"/>
    </source>
</evidence>
<proteinExistence type="predicted"/>
<protein>
    <submittedName>
        <fullName evidence="2">Uncharacterized protein</fullName>
    </submittedName>
</protein>
<dbReference type="Proteomes" id="UP001176521">
    <property type="component" value="Unassembled WGS sequence"/>
</dbReference>
<keyword evidence="3" id="KW-1185">Reference proteome</keyword>
<dbReference type="AlphaFoldDB" id="A0AAN6G3Z0"/>
<sequence length="235" mass="25706">MEHEVHSAFEGIYSSKPYLVNAPTPIRLQDVAAFPTQDDEKAQKTKRAQKRKAQSADLAISGRLAKRPRSQKGGGHAARASAAAIEQAVRESMRAVIRLPLTDENLVAQYAGHAATLRQLAELRNTSMAVHRAAVAEITTNALGALSNLRKEEPVLWTSGPATNLLQQLFGPGRDACDSGLMALYIAVQHRVPTFKYTTLLDVERTAQQLATLCASNVDDKSMQVLAARRIWRRA</sequence>
<evidence type="ECO:0000313" key="3">
    <source>
        <dbReference type="Proteomes" id="UP001176521"/>
    </source>
</evidence>
<dbReference type="EMBL" id="JAPDMQ010000956">
    <property type="protein sequence ID" value="KAK0519561.1"/>
    <property type="molecule type" value="Genomic_DNA"/>
</dbReference>
<feature type="region of interest" description="Disordered" evidence="1">
    <location>
        <begin position="32"/>
        <end position="79"/>
    </location>
</feature>
<accession>A0AAN6G3Z0</accession>
<reference evidence="2" key="1">
    <citation type="journal article" date="2023" name="PhytoFront">
        <title>Draft Genome Resources of Seven Strains of Tilletia horrida, Causal Agent of Kernel Smut of Rice.</title>
        <authorList>
            <person name="Khanal S."/>
            <person name="Antony Babu S."/>
            <person name="Zhou X.G."/>
        </authorList>
    </citation>
    <scope>NUCLEOTIDE SEQUENCE</scope>
    <source>
        <strain evidence="2">TX3</strain>
    </source>
</reference>
<feature type="compositionally biased region" description="Basic residues" evidence="1">
    <location>
        <begin position="44"/>
        <end position="53"/>
    </location>
</feature>
<organism evidence="2 3">
    <name type="scientific">Tilletia horrida</name>
    <dbReference type="NCBI Taxonomy" id="155126"/>
    <lineage>
        <taxon>Eukaryota</taxon>
        <taxon>Fungi</taxon>
        <taxon>Dikarya</taxon>
        <taxon>Basidiomycota</taxon>
        <taxon>Ustilaginomycotina</taxon>
        <taxon>Exobasidiomycetes</taxon>
        <taxon>Tilletiales</taxon>
        <taxon>Tilletiaceae</taxon>
        <taxon>Tilletia</taxon>
    </lineage>
</organism>
<comment type="caution">
    <text evidence="2">The sequence shown here is derived from an EMBL/GenBank/DDBJ whole genome shotgun (WGS) entry which is preliminary data.</text>
</comment>
<name>A0AAN6G3Z0_9BASI</name>